<reference evidence="2 3" key="1">
    <citation type="journal article" date="2012" name="PLoS Pathog.">
        <title>Diverse lifestyles and strategies of plant pathogenesis encoded in the genomes of eighteen Dothideomycetes fungi.</title>
        <authorList>
            <person name="Ohm R.A."/>
            <person name="Feau N."/>
            <person name="Henrissat B."/>
            <person name="Schoch C.L."/>
            <person name="Horwitz B.A."/>
            <person name="Barry K.W."/>
            <person name="Condon B.J."/>
            <person name="Copeland A.C."/>
            <person name="Dhillon B."/>
            <person name="Glaser F."/>
            <person name="Hesse C.N."/>
            <person name="Kosti I."/>
            <person name="LaButti K."/>
            <person name="Lindquist E.A."/>
            <person name="Lucas S."/>
            <person name="Salamov A.A."/>
            <person name="Bradshaw R.E."/>
            <person name="Ciuffetti L."/>
            <person name="Hamelin R.C."/>
            <person name="Kema G.H.J."/>
            <person name="Lawrence C."/>
            <person name="Scott J.A."/>
            <person name="Spatafora J.W."/>
            <person name="Turgeon B.G."/>
            <person name="de Wit P.J.G.M."/>
            <person name="Zhong S."/>
            <person name="Goodwin S.B."/>
            <person name="Grigoriev I.V."/>
        </authorList>
    </citation>
    <scope>NUCLEOTIDE SEQUENCE [LARGE SCALE GENOMIC DNA]</scope>
    <source>
        <strain evidence="3">C5 / ATCC 48332 / race O</strain>
    </source>
</reference>
<evidence type="ECO:0000313" key="2">
    <source>
        <dbReference type="EMBL" id="EMD92559.1"/>
    </source>
</evidence>
<keyword evidence="1" id="KW-0472">Membrane</keyword>
<dbReference type="HOGENOM" id="CLU_2242866_0_0_1"/>
<evidence type="ECO:0000256" key="1">
    <source>
        <dbReference type="SAM" id="Phobius"/>
    </source>
</evidence>
<feature type="non-terminal residue" evidence="2">
    <location>
        <position position="105"/>
    </location>
</feature>
<proteinExistence type="predicted"/>
<gene>
    <name evidence="2" type="ORF">COCHEDRAFT_1021282</name>
</gene>
<keyword evidence="1" id="KW-0812">Transmembrane</keyword>
<protein>
    <submittedName>
        <fullName evidence="2">Uncharacterized protein</fullName>
    </submittedName>
</protein>
<accession>M2U1X3</accession>
<dbReference type="Proteomes" id="UP000016936">
    <property type="component" value="Unassembled WGS sequence"/>
</dbReference>
<keyword evidence="1" id="KW-1133">Transmembrane helix</keyword>
<sequence>MVEVFVCNNKAYTRQVQIRSCLQTSQSSVECSTHLQPSLLQLTPSYCEKVQYGSSSKAYVVLFGNTESVTSLFDVLSSMMAQILLWSTLFFFFWLALNMALEPES</sequence>
<organism evidence="2 3">
    <name type="scientific">Cochliobolus heterostrophus (strain C5 / ATCC 48332 / race O)</name>
    <name type="common">Southern corn leaf blight fungus</name>
    <name type="synonym">Bipolaris maydis</name>
    <dbReference type="NCBI Taxonomy" id="701091"/>
    <lineage>
        <taxon>Eukaryota</taxon>
        <taxon>Fungi</taxon>
        <taxon>Dikarya</taxon>
        <taxon>Ascomycota</taxon>
        <taxon>Pezizomycotina</taxon>
        <taxon>Dothideomycetes</taxon>
        <taxon>Pleosporomycetidae</taxon>
        <taxon>Pleosporales</taxon>
        <taxon>Pleosporineae</taxon>
        <taxon>Pleosporaceae</taxon>
        <taxon>Bipolaris</taxon>
    </lineage>
</organism>
<name>M2U1X3_COCH5</name>
<dbReference type="EMBL" id="KB445575">
    <property type="protein sequence ID" value="EMD92559.1"/>
    <property type="molecule type" value="Genomic_DNA"/>
</dbReference>
<reference evidence="3" key="2">
    <citation type="journal article" date="2013" name="PLoS Genet.">
        <title>Comparative genome structure, secondary metabolite, and effector coding capacity across Cochliobolus pathogens.</title>
        <authorList>
            <person name="Condon B.J."/>
            <person name="Leng Y."/>
            <person name="Wu D."/>
            <person name="Bushley K.E."/>
            <person name="Ohm R.A."/>
            <person name="Otillar R."/>
            <person name="Martin J."/>
            <person name="Schackwitz W."/>
            <person name="Grimwood J."/>
            <person name="MohdZainudin N."/>
            <person name="Xue C."/>
            <person name="Wang R."/>
            <person name="Manning V.A."/>
            <person name="Dhillon B."/>
            <person name="Tu Z.J."/>
            <person name="Steffenson B.J."/>
            <person name="Salamov A."/>
            <person name="Sun H."/>
            <person name="Lowry S."/>
            <person name="LaButti K."/>
            <person name="Han J."/>
            <person name="Copeland A."/>
            <person name="Lindquist E."/>
            <person name="Barry K."/>
            <person name="Schmutz J."/>
            <person name="Baker S.E."/>
            <person name="Ciuffetti L.M."/>
            <person name="Grigoriev I.V."/>
            <person name="Zhong S."/>
            <person name="Turgeon B.G."/>
        </authorList>
    </citation>
    <scope>NUCLEOTIDE SEQUENCE [LARGE SCALE GENOMIC DNA]</scope>
    <source>
        <strain evidence="3">C5 / ATCC 48332 / race O</strain>
    </source>
</reference>
<evidence type="ECO:0000313" key="3">
    <source>
        <dbReference type="Proteomes" id="UP000016936"/>
    </source>
</evidence>
<feature type="transmembrane region" description="Helical" evidence="1">
    <location>
        <begin position="83"/>
        <end position="101"/>
    </location>
</feature>
<dbReference type="AlphaFoldDB" id="M2U1X3"/>
<keyword evidence="3" id="KW-1185">Reference proteome</keyword>